<comment type="caution">
    <text evidence="2">The sequence shown here is derived from an EMBL/GenBank/DDBJ whole genome shotgun (WGS) entry which is preliminary data.</text>
</comment>
<dbReference type="Proteomes" id="UP001147746">
    <property type="component" value="Unassembled WGS sequence"/>
</dbReference>
<proteinExistence type="predicted"/>
<feature type="compositionally biased region" description="Gly residues" evidence="1">
    <location>
        <begin position="36"/>
        <end position="49"/>
    </location>
</feature>
<keyword evidence="3" id="KW-1185">Reference proteome</keyword>
<evidence type="ECO:0000256" key="1">
    <source>
        <dbReference type="SAM" id="MobiDB-lite"/>
    </source>
</evidence>
<feature type="compositionally biased region" description="Low complexity" evidence="1">
    <location>
        <begin position="23"/>
        <end position="35"/>
    </location>
</feature>
<name>A0A9W9Q8F6_9EURO</name>
<protein>
    <submittedName>
        <fullName evidence="2">Uncharacterized protein</fullName>
    </submittedName>
</protein>
<accession>A0A9W9Q8F6</accession>
<gene>
    <name evidence="2" type="ORF">N7476_003402</name>
</gene>
<feature type="region of interest" description="Disordered" evidence="1">
    <location>
        <begin position="1"/>
        <end position="68"/>
    </location>
</feature>
<dbReference type="EMBL" id="JAPZBO010000002">
    <property type="protein sequence ID" value="KAJ5324802.1"/>
    <property type="molecule type" value="Genomic_DNA"/>
</dbReference>
<dbReference type="AlphaFoldDB" id="A0A9W9Q8F6"/>
<reference evidence="2" key="1">
    <citation type="submission" date="2022-12" db="EMBL/GenBank/DDBJ databases">
        <authorList>
            <person name="Petersen C."/>
        </authorList>
    </citation>
    <scope>NUCLEOTIDE SEQUENCE</scope>
    <source>
        <strain evidence="2">IBT 21472</strain>
    </source>
</reference>
<organism evidence="2 3">
    <name type="scientific">Penicillium atrosanguineum</name>
    <dbReference type="NCBI Taxonomy" id="1132637"/>
    <lineage>
        <taxon>Eukaryota</taxon>
        <taxon>Fungi</taxon>
        <taxon>Dikarya</taxon>
        <taxon>Ascomycota</taxon>
        <taxon>Pezizomycotina</taxon>
        <taxon>Eurotiomycetes</taxon>
        <taxon>Eurotiomycetidae</taxon>
        <taxon>Eurotiales</taxon>
        <taxon>Aspergillaceae</taxon>
        <taxon>Penicillium</taxon>
    </lineage>
</organism>
<sequence length="90" mass="8486">MSEENKSNQSNPGFFGGLGNAVGSTANGATTTIGNTLGGLGSAAGGAAEGIGQTVSGATEGLGDATKGLGQTVNKALGLGEQKSGEQSKS</sequence>
<evidence type="ECO:0000313" key="2">
    <source>
        <dbReference type="EMBL" id="KAJ5324802.1"/>
    </source>
</evidence>
<evidence type="ECO:0000313" key="3">
    <source>
        <dbReference type="Proteomes" id="UP001147746"/>
    </source>
</evidence>
<reference evidence="2" key="2">
    <citation type="journal article" date="2023" name="IMA Fungus">
        <title>Comparative genomic study of the Penicillium genus elucidates a diverse pangenome and 15 lateral gene transfer events.</title>
        <authorList>
            <person name="Petersen C."/>
            <person name="Sorensen T."/>
            <person name="Nielsen M.R."/>
            <person name="Sondergaard T.E."/>
            <person name="Sorensen J.L."/>
            <person name="Fitzpatrick D.A."/>
            <person name="Frisvad J.C."/>
            <person name="Nielsen K.L."/>
        </authorList>
    </citation>
    <scope>NUCLEOTIDE SEQUENCE</scope>
    <source>
        <strain evidence="2">IBT 21472</strain>
    </source>
</reference>